<accession>A0ABP9EBL2</accession>
<dbReference type="GO" id="GO:0005524">
    <property type="term" value="F:ATP binding"/>
    <property type="evidence" value="ECO:0007669"/>
    <property type="project" value="UniProtKB-KW"/>
</dbReference>
<dbReference type="InterPro" id="IPR017871">
    <property type="entry name" value="ABC_transporter-like_CS"/>
</dbReference>
<dbReference type="Proteomes" id="UP001499988">
    <property type="component" value="Unassembled WGS sequence"/>
</dbReference>
<evidence type="ECO:0000313" key="6">
    <source>
        <dbReference type="Proteomes" id="UP001499988"/>
    </source>
</evidence>
<keyword evidence="2" id="KW-0547">Nucleotide-binding</keyword>
<dbReference type="PROSITE" id="PS50893">
    <property type="entry name" value="ABC_TRANSPORTER_2"/>
    <property type="match status" value="1"/>
</dbReference>
<feature type="domain" description="ABC transporter" evidence="4">
    <location>
        <begin position="2"/>
        <end position="222"/>
    </location>
</feature>
<name>A0ABP9EBL2_9GAMM</name>
<evidence type="ECO:0000259" key="4">
    <source>
        <dbReference type="PROSITE" id="PS50893"/>
    </source>
</evidence>
<proteinExistence type="predicted"/>
<dbReference type="EMBL" id="BAABJZ010000006">
    <property type="protein sequence ID" value="GAA4874638.1"/>
    <property type="molecule type" value="Genomic_DNA"/>
</dbReference>
<organism evidence="5 6">
    <name type="scientific">Ferrimonas pelagia</name>
    <dbReference type="NCBI Taxonomy" id="1177826"/>
    <lineage>
        <taxon>Bacteria</taxon>
        <taxon>Pseudomonadati</taxon>
        <taxon>Pseudomonadota</taxon>
        <taxon>Gammaproteobacteria</taxon>
        <taxon>Alteromonadales</taxon>
        <taxon>Ferrimonadaceae</taxon>
        <taxon>Ferrimonas</taxon>
    </lineage>
</organism>
<dbReference type="Gene3D" id="3.40.50.300">
    <property type="entry name" value="P-loop containing nucleotide triphosphate hydrolases"/>
    <property type="match status" value="1"/>
</dbReference>
<dbReference type="PROSITE" id="PS00211">
    <property type="entry name" value="ABC_TRANSPORTER_1"/>
    <property type="match status" value="1"/>
</dbReference>
<dbReference type="PANTHER" id="PTHR24220:SF659">
    <property type="entry name" value="TRANSPORTER, PUTATIVE-RELATED"/>
    <property type="match status" value="1"/>
</dbReference>
<sequence length="222" mass="24876">MIQIQSLRFTRQDGDSLRTIFHDVDLTVKQGQHCALLGDSGSGKTTLMNLLAGLEPIQSGAIRIGEHQLDRLSSDELARYRREIGIVFQGFQLLPALTVRHNILLPHKLKFGHDRTDALEPLAQALGLTRMLDRTPDRLSGGEQQRVAVCRALIHQPKLILADEPTGNLDEGNSREVVHQLRSLAQAQNATLLMVTHSRELAEQFPHRIYLRDQGLHWQAGV</sequence>
<dbReference type="SMART" id="SM00382">
    <property type="entry name" value="AAA"/>
    <property type="match status" value="1"/>
</dbReference>
<keyword evidence="3 5" id="KW-0067">ATP-binding</keyword>
<comment type="caution">
    <text evidence="5">The sequence shown here is derived from an EMBL/GenBank/DDBJ whole genome shotgun (WGS) entry which is preliminary data.</text>
</comment>
<keyword evidence="1" id="KW-0813">Transport</keyword>
<dbReference type="InterPro" id="IPR015854">
    <property type="entry name" value="ABC_transpr_LolD-like"/>
</dbReference>
<keyword evidence="6" id="KW-1185">Reference proteome</keyword>
<evidence type="ECO:0000256" key="1">
    <source>
        <dbReference type="ARBA" id="ARBA00022448"/>
    </source>
</evidence>
<protein>
    <submittedName>
        <fullName evidence="5">ABC transporter ATP-binding protein</fullName>
    </submittedName>
</protein>
<dbReference type="Pfam" id="PF00005">
    <property type="entry name" value="ABC_tran"/>
    <property type="match status" value="1"/>
</dbReference>
<dbReference type="InterPro" id="IPR017911">
    <property type="entry name" value="MacB-like_ATP-bd"/>
</dbReference>
<dbReference type="InterPro" id="IPR003593">
    <property type="entry name" value="AAA+_ATPase"/>
</dbReference>
<dbReference type="InterPro" id="IPR027417">
    <property type="entry name" value="P-loop_NTPase"/>
</dbReference>
<evidence type="ECO:0000313" key="5">
    <source>
        <dbReference type="EMBL" id="GAA4874638.1"/>
    </source>
</evidence>
<dbReference type="RefSeq" id="WP_345332982.1">
    <property type="nucleotide sequence ID" value="NZ_BAABJZ010000006.1"/>
</dbReference>
<evidence type="ECO:0000256" key="3">
    <source>
        <dbReference type="ARBA" id="ARBA00022840"/>
    </source>
</evidence>
<dbReference type="SUPFAM" id="SSF52540">
    <property type="entry name" value="P-loop containing nucleoside triphosphate hydrolases"/>
    <property type="match status" value="1"/>
</dbReference>
<dbReference type="PANTHER" id="PTHR24220">
    <property type="entry name" value="IMPORT ATP-BINDING PROTEIN"/>
    <property type="match status" value="1"/>
</dbReference>
<dbReference type="InterPro" id="IPR003439">
    <property type="entry name" value="ABC_transporter-like_ATP-bd"/>
</dbReference>
<gene>
    <name evidence="5" type="ORF">GCM10023333_04580</name>
</gene>
<evidence type="ECO:0000256" key="2">
    <source>
        <dbReference type="ARBA" id="ARBA00022741"/>
    </source>
</evidence>
<reference evidence="6" key="1">
    <citation type="journal article" date="2019" name="Int. J. Syst. Evol. Microbiol.">
        <title>The Global Catalogue of Microorganisms (GCM) 10K type strain sequencing project: providing services to taxonomists for standard genome sequencing and annotation.</title>
        <authorList>
            <consortium name="The Broad Institute Genomics Platform"/>
            <consortium name="The Broad Institute Genome Sequencing Center for Infectious Disease"/>
            <person name="Wu L."/>
            <person name="Ma J."/>
        </authorList>
    </citation>
    <scope>NUCLEOTIDE SEQUENCE [LARGE SCALE GENOMIC DNA]</scope>
    <source>
        <strain evidence="6">JCM 18401</strain>
    </source>
</reference>
<dbReference type="CDD" id="cd03255">
    <property type="entry name" value="ABC_MJ0796_LolCDE_FtsE"/>
    <property type="match status" value="1"/>
</dbReference>